<keyword evidence="1" id="KW-0732">Signal</keyword>
<accession>A0A318EHM5</accession>
<reference evidence="2 3" key="1">
    <citation type="submission" date="2018-04" db="EMBL/GenBank/DDBJ databases">
        <title>Genomic Encyclopedia of Type Strains, Phase IV (KMG-IV): sequencing the most valuable type-strain genomes for metagenomic binning, comparative biology and taxonomic classification.</title>
        <authorList>
            <person name="Goeker M."/>
        </authorList>
    </citation>
    <scope>NUCLEOTIDE SEQUENCE [LARGE SCALE GENOMIC DNA]</scope>
    <source>
        <strain evidence="2 3">DSM 104150</strain>
    </source>
</reference>
<feature type="chain" id="PRO_5016241178" evidence="1">
    <location>
        <begin position="28"/>
        <end position="213"/>
    </location>
</feature>
<dbReference type="EMBL" id="QICN01000001">
    <property type="protein sequence ID" value="PXV71440.1"/>
    <property type="molecule type" value="Genomic_DNA"/>
</dbReference>
<keyword evidence="3" id="KW-1185">Reference proteome</keyword>
<dbReference type="Pfam" id="PF09839">
    <property type="entry name" value="DUF2066"/>
    <property type="match status" value="1"/>
</dbReference>
<evidence type="ECO:0000313" key="2">
    <source>
        <dbReference type="EMBL" id="PXV71440.1"/>
    </source>
</evidence>
<protein>
    <submittedName>
        <fullName evidence="2">Uncharacterized protein DUF2066</fullName>
    </submittedName>
</protein>
<sequence length="213" mass="22972">MQLLPKLLPLLLAASAGLLPWTSAAQTAEPLRAFEARVPVPDQSAEVRDEALREALRQVVVNVSGAEAEYAAADVIAEAPELVQHYGYQRDAEQGLLLVAGFDGNAVERRLKALQLPIWGVYAAEVEDVLLRISGLRGRDAYLRVVTRLHGLPGVQDVLPSRAIGETLDMRVRIEGGAGRLRGALLSAYELAPETSAAADVQLAYRYQGASRP</sequence>
<feature type="signal peptide" evidence="1">
    <location>
        <begin position="1"/>
        <end position="27"/>
    </location>
</feature>
<organism evidence="2 3">
    <name type="scientific">Sinimarinibacterium flocculans</name>
    <dbReference type="NCBI Taxonomy" id="985250"/>
    <lineage>
        <taxon>Bacteria</taxon>
        <taxon>Pseudomonadati</taxon>
        <taxon>Pseudomonadota</taxon>
        <taxon>Gammaproteobacteria</taxon>
        <taxon>Nevskiales</taxon>
        <taxon>Nevskiaceae</taxon>
        <taxon>Sinimarinibacterium</taxon>
    </lineage>
</organism>
<dbReference type="Proteomes" id="UP000248330">
    <property type="component" value="Unassembled WGS sequence"/>
</dbReference>
<evidence type="ECO:0000256" key="1">
    <source>
        <dbReference type="SAM" id="SignalP"/>
    </source>
</evidence>
<dbReference type="RefSeq" id="WP_146216486.1">
    <property type="nucleotide sequence ID" value="NZ_CAKZQT010000007.1"/>
</dbReference>
<dbReference type="AlphaFoldDB" id="A0A318EHM5"/>
<proteinExistence type="predicted"/>
<dbReference type="InterPro" id="IPR018642">
    <property type="entry name" value="DUF2066"/>
</dbReference>
<gene>
    <name evidence="2" type="ORF">C8D93_101491</name>
</gene>
<comment type="caution">
    <text evidence="2">The sequence shown here is derived from an EMBL/GenBank/DDBJ whole genome shotgun (WGS) entry which is preliminary data.</text>
</comment>
<name>A0A318EHM5_9GAMM</name>
<dbReference type="OrthoDB" id="6195299at2"/>
<evidence type="ECO:0000313" key="3">
    <source>
        <dbReference type="Proteomes" id="UP000248330"/>
    </source>
</evidence>